<evidence type="ECO:0000313" key="2">
    <source>
        <dbReference type="Proteomes" id="UP001205906"/>
    </source>
</evidence>
<organism evidence="1 2">
    <name type="scientific">Mesorhizobium liriopis</name>
    <dbReference type="NCBI Taxonomy" id="2953882"/>
    <lineage>
        <taxon>Bacteria</taxon>
        <taxon>Pseudomonadati</taxon>
        <taxon>Pseudomonadota</taxon>
        <taxon>Alphaproteobacteria</taxon>
        <taxon>Hyphomicrobiales</taxon>
        <taxon>Phyllobacteriaceae</taxon>
        <taxon>Mesorhizobium</taxon>
    </lineage>
</organism>
<sequence>MSTRPPILSLPDEITNLDRAAHQIGRSKDTVRRWCHLYGIAHQPTPGSPLEINRLALEMARYGDVRAIELLREGRRDAPEVKRYAEHIGLPT</sequence>
<gene>
    <name evidence="1" type="ORF">NGM99_12670</name>
</gene>
<keyword evidence="2" id="KW-1185">Reference proteome</keyword>
<dbReference type="EMBL" id="JAMXQS010000006">
    <property type="protein sequence ID" value="MCO6050636.1"/>
    <property type="molecule type" value="Genomic_DNA"/>
</dbReference>
<dbReference type="Proteomes" id="UP001205906">
    <property type="component" value="Unassembled WGS sequence"/>
</dbReference>
<accession>A0ABT1C731</accession>
<protein>
    <recommendedName>
        <fullName evidence="3">MerR family transcriptional regulator</fullName>
    </recommendedName>
</protein>
<reference evidence="1 2" key="1">
    <citation type="submission" date="2022-06" db="EMBL/GenBank/DDBJ databases">
        <title>Mesorhizobium sp. strain RP14 Genome sequencing and assembly.</title>
        <authorList>
            <person name="Kim I."/>
        </authorList>
    </citation>
    <scope>NUCLEOTIDE SEQUENCE [LARGE SCALE GENOMIC DNA]</scope>
    <source>
        <strain evidence="2">RP14(2022)</strain>
    </source>
</reference>
<dbReference type="RefSeq" id="WP_252819454.1">
    <property type="nucleotide sequence ID" value="NZ_JAMXQS010000006.1"/>
</dbReference>
<proteinExistence type="predicted"/>
<comment type="caution">
    <text evidence="1">The sequence shown here is derived from an EMBL/GenBank/DDBJ whole genome shotgun (WGS) entry which is preliminary data.</text>
</comment>
<name>A0ABT1C731_9HYPH</name>
<evidence type="ECO:0000313" key="1">
    <source>
        <dbReference type="EMBL" id="MCO6050636.1"/>
    </source>
</evidence>
<evidence type="ECO:0008006" key="3">
    <source>
        <dbReference type="Google" id="ProtNLM"/>
    </source>
</evidence>